<protein>
    <recommendedName>
        <fullName evidence="1">Peptidase MA-like domain-containing protein</fullName>
    </recommendedName>
</protein>
<comment type="caution">
    <text evidence="2">The sequence shown here is derived from an EMBL/GenBank/DDBJ whole genome shotgun (WGS) entry which is preliminary data.</text>
</comment>
<dbReference type="InterPro" id="IPR039568">
    <property type="entry name" value="Peptidase_MA-like_dom"/>
</dbReference>
<dbReference type="InterPro" id="IPR027268">
    <property type="entry name" value="Peptidase_M4/M1_CTD_sf"/>
</dbReference>
<evidence type="ECO:0000313" key="2">
    <source>
        <dbReference type="EMBL" id="PIP41513.1"/>
    </source>
</evidence>
<gene>
    <name evidence="2" type="ORF">COX18_03065</name>
</gene>
<proteinExistence type="predicted"/>
<dbReference type="Proteomes" id="UP000231067">
    <property type="component" value="Unassembled WGS sequence"/>
</dbReference>
<dbReference type="AlphaFoldDB" id="A0A2H0A7Y3"/>
<name>A0A2H0A7Y3_9BACT</name>
<sequence>MELYADMPVKIGIGDFGFWQKGKVHVYIHNTSRDYQKITGRSSQTSGYSIFKARSIHSYWDTEYLFEAVIPHELCHLILHEFMKNKAIPKWIDEGFATFVETRYCQAYNLEYQRLLDIIKQGKYFPLKALDNTDITKGKEIENIHLWYVQTLSIVTYLLDKYGSDKFFRNFLTNLRDGKNLDDSLSAAYSPDITCIGDLEQKWLEYIRANKQTW</sequence>
<dbReference type="Gene3D" id="1.10.390.10">
    <property type="entry name" value="Neutral Protease Domain 2"/>
    <property type="match status" value="1"/>
</dbReference>
<accession>A0A2H0A7Y3</accession>
<evidence type="ECO:0000313" key="3">
    <source>
        <dbReference type="Proteomes" id="UP000231067"/>
    </source>
</evidence>
<dbReference type="Pfam" id="PF13485">
    <property type="entry name" value="Peptidase_MA_2"/>
    <property type="match status" value="1"/>
</dbReference>
<organism evidence="2 3">
    <name type="scientific">Candidatus Desantisbacteria bacterium CG23_combo_of_CG06-09_8_20_14_all_40_23</name>
    <dbReference type="NCBI Taxonomy" id="1974550"/>
    <lineage>
        <taxon>Bacteria</taxon>
        <taxon>Candidatus Desantisiibacteriota</taxon>
    </lineage>
</organism>
<reference evidence="2 3" key="1">
    <citation type="submission" date="2017-09" db="EMBL/GenBank/DDBJ databases">
        <title>Depth-based differentiation of microbial function through sediment-hosted aquifers and enrichment of novel symbionts in the deep terrestrial subsurface.</title>
        <authorList>
            <person name="Probst A.J."/>
            <person name="Ladd B."/>
            <person name="Jarett J.K."/>
            <person name="Geller-Mcgrath D.E."/>
            <person name="Sieber C.M."/>
            <person name="Emerson J.B."/>
            <person name="Anantharaman K."/>
            <person name="Thomas B.C."/>
            <person name="Malmstrom R."/>
            <person name="Stieglmeier M."/>
            <person name="Klingl A."/>
            <person name="Woyke T."/>
            <person name="Ryan C.M."/>
            <person name="Banfield J.F."/>
        </authorList>
    </citation>
    <scope>NUCLEOTIDE SEQUENCE [LARGE SCALE GENOMIC DNA]</scope>
    <source>
        <strain evidence="2">CG23_combo_of_CG06-09_8_20_14_all_40_23</strain>
    </source>
</reference>
<dbReference type="EMBL" id="PCSH01000057">
    <property type="protein sequence ID" value="PIP41513.1"/>
    <property type="molecule type" value="Genomic_DNA"/>
</dbReference>
<evidence type="ECO:0000259" key="1">
    <source>
        <dbReference type="Pfam" id="PF13485"/>
    </source>
</evidence>
<feature type="domain" description="Peptidase MA-like" evidence="1">
    <location>
        <begin position="18"/>
        <end position="207"/>
    </location>
</feature>